<gene>
    <name evidence="9" type="ORF">TDIB3V08_LOCUS6465</name>
</gene>
<dbReference type="SUPFAM" id="SSF51445">
    <property type="entry name" value="(Trans)glycosidases"/>
    <property type="match status" value="1"/>
</dbReference>
<comment type="similarity">
    <text evidence="2 6">Belongs to the glycosyl hydrolase 30 family.</text>
</comment>
<dbReference type="SUPFAM" id="SSF51011">
    <property type="entry name" value="Glycosyl hydrolase domain"/>
    <property type="match status" value="1"/>
</dbReference>
<keyword evidence="5 6" id="KW-0378">Hydrolase</keyword>
<dbReference type="EC" id="3.2.1.45" evidence="3 6"/>
<feature type="compositionally biased region" description="Basic and acidic residues" evidence="7">
    <location>
        <begin position="148"/>
        <end position="158"/>
    </location>
</feature>
<dbReference type="InterPro" id="IPR033453">
    <property type="entry name" value="Glyco_hydro_30_TIM-barrel"/>
</dbReference>
<feature type="region of interest" description="Disordered" evidence="7">
    <location>
        <begin position="139"/>
        <end position="158"/>
    </location>
</feature>
<dbReference type="EMBL" id="OA567362">
    <property type="protein sequence ID" value="CAD7200239.1"/>
    <property type="molecule type" value="Genomic_DNA"/>
</dbReference>
<reference evidence="9" key="1">
    <citation type="submission" date="2020-11" db="EMBL/GenBank/DDBJ databases">
        <authorList>
            <person name="Tran Van P."/>
        </authorList>
    </citation>
    <scope>NUCLEOTIDE SEQUENCE</scope>
</reference>
<proteinExistence type="inferred from homology"/>
<dbReference type="GO" id="GO:0006680">
    <property type="term" value="P:glucosylceramide catabolic process"/>
    <property type="evidence" value="ECO:0007669"/>
    <property type="project" value="TreeGrafter"/>
</dbReference>
<keyword evidence="6" id="KW-0443">Lipid metabolism</keyword>
<name>A0A7R8VKH7_TIMDO</name>
<sequence length="221" mass="24913">MRITETIDCNSYREVCAKAEQCVARKYDQESIVCVCNATYCDLIEPTTVDQLAGNVARHYISTIEGRRLEPATLHFSTETLDIANATYFQVNKNVTYQQILGFGGAMTDSAAIQINSLSEEAQQLLLSEKNIGRKSLPTRSASLKKIPQRETSETGSDVVRHNTDWVELPNIKRAQSLSNGKVKLFTTAWSAPDWMKNIQTNGLSSLKPEYYQLWADYYIK</sequence>
<feature type="domain" description="Glycosyl hydrolase family 30 TIM-barrel" evidence="8">
    <location>
        <begin position="100"/>
        <end position="221"/>
    </location>
</feature>
<keyword evidence="4" id="KW-0732">Signal</keyword>
<evidence type="ECO:0000313" key="9">
    <source>
        <dbReference type="EMBL" id="CAD7200239.1"/>
    </source>
</evidence>
<dbReference type="GO" id="GO:0016020">
    <property type="term" value="C:membrane"/>
    <property type="evidence" value="ECO:0007669"/>
    <property type="project" value="GOC"/>
</dbReference>
<dbReference type="AlphaFoldDB" id="A0A7R8VKH7"/>
<dbReference type="InterPro" id="IPR001139">
    <property type="entry name" value="Glyco_hydro_30"/>
</dbReference>
<dbReference type="GO" id="GO:0004348">
    <property type="term" value="F:glucosylceramidase activity"/>
    <property type="evidence" value="ECO:0007669"/>
    <property type="project" value="UniProtKB-EC"/>
</dbReference>
<evidence type="ECO:0000256" key="1">
    <source>
        <dbReference type="ARBA" id="ARBA00001013"/>
    </source>
</evidence>
<dbReference type="Pfam" id="PF02055">
    <property type="entry name" value="Glyco_hydro_30"/>
    <property type="match status" value="1"/>
</dbReference>
<dbReference type="PANTHER" id="PTHR11069">
    <property type="entry name" value="GLUCOSYLCERAMIDASE"/>
    <property type="match status" value="1"/>
</dbReference>
<accession>A0A7R8VKH7</accession>
<dbReference type="PANTHER" id="PTHR11069:SF23">
    <property type="entry name" value="LYSOSOMAL ACID GLUCOSYLCERAMIDASE"/>
    <property type="match status" value="1"/>
</dbReference>
<evidence type="ECO:0000256" key="6">
    <source>
        <dbReference type="RuleBase" id="RU361188"/>
    </source>
</evidence>
<evidence type="ECO:0000256" key="3">
    <source>
        <dbReference type="ARBA" id="ARBA00012658"/>
    </source>
</evidence>
<dbReference type="Gene3D" id="3.20.20.80">
    <property type="entry name" value="Glycosidases"/>
    <property type="match status" value="1"/>
</dbReference>
<dbReference type="PRINTS" id="PR00843">
    <property type="entry name" value="GLHYDRLASE30"/>
</dbReference>
<comment type="catalytic activity">
    <reaction evidence="1">
        <text>a beta-D-glucosyl-(1&lt;-&gt;1')-N-acylsphing-4-enine + H2O = an N-acylsphing-4-enine + D-glucose</text>
        <dbReference type="Rhea" id="RHEA:13269"/>
        <dbReference type="ChEBI" id="CHEBI:4167"/>
        <dbReference type="ChEBI" id="CHEBI:15377"/>
        <dbReference type="ChEBI" id="CHEBI:22801"/>
        <dbReference type="ChEBI" id="CHEBI:52639"/>
        <dbReference type="EC" id="3.2.1.45"/>
    </reaction>
    <physiologicalReaction direction="left-to-right" evidence="1">
        <dbReference type="Rhea" id="RHEA:13270"/>
    </physiologicalReaction>
</comment>
<keyword evidence="6" id="KW-0326">Glycosidase</keyword>
<dbReference type="InterPro" id="IPR017853">
    <property type="entry name" value="GH"/>
</dbReference>
<evidence type="ECO:0000256" key="2">
    <source>
        <dbReference type="ARBA" id="ARBA00005382"/>
    </source>
</evidence>
<evidence type="ECO:0000256" key="5">
    <source>
        <dbReference type="ARBA" id="ARBA00022801"/>
    </source>
</evidence>
<evidence type="ECO:0000256" key="7">
    <source>
        <dbReference type="SAM" id="MobiDB-lite"/>
    </source>
</evidence>
<evidence type="ECO:0000256" key="4">
    <source>
        <dbReference type="ARBA" id="ARBA00022729"/>
    </source>
</evidence>
<organism evidence="9">
    <name type="scientific">Timema douglasi</name>
    <name type="common">Walking stick</name>
    <dbReference type="NCBI Taxonomy" id="61478"/>
    <lineage>
        <taxon>Eukaryota</taxon>
        <taxon>Metazoa</taxon>
        <taxon>Ecdysozoa</taxon>
        <taxon>Arthropoda</taxon>
        <taxon>Hexapoda</taxon>
        <taxon>Insecta</taxon>
        <taxon>Pterygota</taxon>
        <taxon>Neoptera</taxon>
        <taxon>Polyneoptera</taxon>
        <taxon>Phasmatodea</taxon>
        <taxon>Timematodea</taxon>
        <taxon>Timematoidea</taxon>
        <taxon>Timematidae</taxon>
        <taxon>Timema</taxon>
    </lineage>
</organism>
<protein>
    <recommendedName>
        <fullName evidence="3 6">Glucosylceramidase</fullName>
        <ecNumber evidence="3 6">3.2.1.45</ecNumber>
    </recommendedName>
</protein>
<keyword evidence="6" id="KW-0746">Sphingolipid metabolism</keyword>
<evidence type="ECO:0000259" key="8">
    <source>
        <dbReference type="Pfam" id="PF02055"/>
    </source>
</evidence>